<feature type="non-terminal residue" evidence="1">
    <location>
        <position position="203"/>
    </location>
</feature>
<dbReference type="EMBL" id="BARV01014884">
    <property type="protein sequence ID" value="GAI24379.1"/>
    <property type="molecule type" value="Genomic_DNA"/>
</dbReference>
<proteinExistence type="predicted"/>
<dbReference type="GO" id="GO:0030170">
    <property type="term" value="F:pyridoxal phosphate binding"/>
    <property type="evidence" value="ECO:0007669"/>
    <property type="project" value="TreeGrafter"/>
</dbReference>
<reference evidence="1" key="1">
    <citation type="journal article" date="2014" name="Front. Microbiol.">
        <title>High frequency of phylogenetically diverse reductive dehalogenase-homologous genes in deep subseafloor sedimentary metagenomes.</title>
        <authorList>
            <person name="Kawai M."/>
            <person name="Futagami T."/>
            <person name="Toyoda A."/>
            <person name="Takaki Y."/>
            <person name="Nishi S."/>
            <person name="Hori S."/>
            <person name="Arai W."/>
            <person name="Tsubouchi T."/>
            <person name="Morono Y."/>
            <person name="Uchiyama I."/>
            <person name="Ito T."/>
            <person name="Fujiyama A."/>
            <person name="Inagaki F."/>
            <person name="Takami H."/>
        </authorList>
    </citation>
    <scope>NUCLEOTIDE SEQUENCE</scope>
    <source>
        <strain evidence="1">Expedition CK06-06</strain>
    </source>
</reference>
<dbReference type="PANTHER" id="PTHR30244:SF34">
    <property type="entry name" value="DTDP-4-AMINO-4,6-DIDEOXYGALACTOSE TRANSAMINASE"/>
    <property type="match status" value="1"/>
</dbReference>
<dbReference type="Gene3D" id="3.40.640.10">
    <property type="entry name" value="Type I PLP-dependent aspartate aminotransferase-like (Major domain)"/>
    <property type="match status" value="1"/>
</dbReference>
<organism evidence="1">
    <name type="scientific">marine sediment metagenome</name>
    <dbReference type="NCBI Taxonomy" id="412755"/>
    <lineage>
        <taxon>unclassified sequences</taxon>
        <taxon>metagenomes</taxon>
        <taxon>ecological metagenomes</taxon>
    </lineage>
</organism>
<dbReference type="Pfam" id="PF01041">
    <property type="entry name" value="DegT_DnrJ_EryC1"/>
    <property type="match status" value="1"/>
</dbReference>
<gene>
    <name evidence="1" type="ORF">S06H3_25826</name>
</gene>
<dbReference type="PANTHER" id="PTHR30244">
    <property type="entry name" value="TRANSAMINASE"/>
    <property type="match status" value="1"/>
</dbReference>
<evidence type="ECO:0000313" key="1">
    <source>
        <dbReference type="EMBL" id="GAI24379.1"/>
    </source>
</evidence>
<sequence length="203" mass="22253">MSKVFLDDPNLGDLEKKYLTKAIDTNFVSVVGPFVPEFEEKFAQYIGSKKAVSTQSGTAALHMVLYELGIKEGDEVIVPSLTFIATINPVLFVGAKPVIVDIDPITWNIDPQEIRKAITKKTKAIIPVHLYGSVCNIEEIIEIARENKLLVIEDATESLGATYKNRQTGTFGDFGCFSFNGNKLITTGGGGMIISNNQKRAEH</sequence>
<dbReference type="InterPro" id="IPR015421">
    <property type="entry name" value="PyrdxlP-dep_Trfase_major"/>
</dbReference>
<dbReference type="AlphaFoldDB" id="X1P0E4"/>
<dbReference type="GO" id="GO:0000271">
    <property type="term" value="P:polysaccharide biosynthetic process"/>
    <property type="evidence" value="ECO:0007669"/>
    <property type="project" value="TreeGrafter"/>
</dbReference>
<name>X1P0E4_9ZZZZ</name>
<accession>X1P0E4</accession>
<dbReference type="InterPro" id="IPR015424">
    <property type="entry name" value="PyrdxlP-dep_Trfase"/>
</dbReference>
<dbReference type="GO" id="GO:0008483">
    <property type="term" value="F:transaminase activity"/>
    <property type="evidence" value="ECO:0007669"/>
    <property type="project" value="TreeGrafter"/>
</dbReference>
<dbReference type="InterPro" id="IPR000653">
    <property type="entry name" value="DegT/StrS_aminotransferase"/>
</dbReference>
<evidence type="ECO:0008006" key="2">
    <source>
        <dbReference type="Google" id="ProtNLM"/>
    </source>
</evidence>
<comment type="caution">
    <text evidence="1">The sequence shown here is derived from an EMBL/GenBank/DDBJ whole genome shotgun (WGS) entry which is preliminary data.</text>
</comment>
<dbReference type="SUPFAM" id="SSF53383">
    <property type="entry name" value="PLP-dependent transferases"/>
    <property type="match status" value="1"/>
</dbReference>
<protein>
    <recommendedName>
        <fullName evidence="2">Aminotransferase class I/classII domain-containing protein</fullName>
    </recommendedName>
</protein>